<feature type="non-terminal residue" evidence="1">
    <location>
        <position position="134"/>
    </location>
</feature>
<sequence>LAADGLSRSVWEDTKTPGDGRNHDALLAFKTVMIVSSYPAQYDENAKNFSEQVLARMKDPPFYCTTACQGTQKSCTAALQSSRFAGQLHDAFYAYAKALNITLSLNDSDISNGITLLKNIEMTFEGKGDMAGPI</sequence>
<evidence type="ECO:0000313" key="2">
    <source>
        <dbReference type="Proteomes" id="UP001196413"/>
    </source>
</evidence>
<dbReference type="Gene3D" id="3.40.50.2300">
    <property type="match status" value="1"/>
</dbReference>
<dbReference type="Proteomes" id="UP001196413">
    <property type="component" value="Unassembled WGS sequence"/>
</dbReference>
<dbReference type="AlphaFoldDB" id="A0AAD5NCZ0"/>
<dbReference type="InterPro" id="IPR028082">
    <property type="entry name" value="Peripla_BP_I"/>
</dbReference>
<dbReference type="EMBL" id="JAHQIW010005008">
    <property type="protein sequence ID" value="KAJ1364604.1"/>
    <property type="molecule type" value="Genomic_DNA"/>
</dbReference>
<name>A0AAD5NCZ0_PARTN</name>
<dbReference type="SUPFAM" id="SSF53822">
    <property type="entry name" value="Periplasmic binding protein-like I"/>
    <property type="match status" value="1"/>
</dbReference>
<gene>
    <name evidence="1" type="primary">NPR2_8</name>
    <name evidence="1" type="ORF">KIN20_024727</name>
</gene>
<proteinExistence type="predicted"/>
<keyword evidence="2" id="KW-1185">Reference proteome</keyword>
<protein>
    <submittedName>
        <fullName evidence="1">Nitrogen permease regulator 2</fullName>
    </submittedName>
</protein>
<accession>A0AAD5NCZ0</accession>
<reference evidence="1" key="1">
    <citation type="submission" date="2021-06" db="EMBL/GenBank/DDBJ databases">
        <title>Parelaphostrongylus tenuis whole genome reference sequence.</title>
        <authorList>
            <person name="Garwood T.J."/>
            <person name="Larsen P.A."/>
            <person name="Fountain-Jones N.M."/>
            <person name="Garbe J.R."/>
            <person name="Macchietto M.G."/>
            <person name="Kania S.A."/>
            <person name="Gerhold R.W."/>
            <person name="Richards J.E."/>
            <person name="Wolf T.M."/>
        </authorList>
    </citation>
    <scope>NUCLEOTIDE SEQUENCE</scope>
    <source>
        <strain evidence="1">MNPRO001-30</strain>
        <tissue evidence="1">Meninges</tissue>
    </source>
</reference>
<organism evidence="1 2">
    <name type="scientific">Parelaphostrongylus tenuis</name>
    <name type="common">Meningeal worm</name>
    <dbReference type="NCBI Taxonomy" id="148309"/>
    <lineage>
        <taxon>Eukaryota</taxon>
        <taxon>Metazoa</taxon>
        <taxon>Ecdysozoa</taxon>
        <taxon>Nematoda</taxon>
        <taxon>Chromadorea</taxon>
        <taxon>Rhabditida</taxon>
        <taxon>Rhabditina</taxon>
        <taxon>Rhabditomorpha</taxon>
        <taxon>Strongyloidea</taxon>
        <taxon>Metastrongylidae</taxon>
        <taxon>Parelaphostrongylus</taxon>
    </lineage>
</organism>
<evidence type="ECO:0000313" key="1">
    <source>
        <dbReference type="EMBL" id="KAJ1364604.1"/>
    </source>
</evidence>
<comment type="caution">
    <text evidence="1">The sequence shown here is derived from an EMBL/GenBank/DDBJ whole genome shotgun (WGS) entry which is preliminary data.</text>
</comment>